<dbReference type="PANTHER" id="PTHR12322:SF116">
    <property type="entry name" value="DOUBLESEX-MAB RELATED 99B"/>
    <property type="match status" value="1"/>
</dbReference>
<dbReference type="GO" id="GO:0007548">
    <property type="term" value="P:sex differentiation"/>
    <property type="evidence" value="ECO:0007669"/>
    <property type="project" value="TreeGrafter"/>
</dbReference>
<protein>
    <recommendedName>
        <fullName evidence="7">DM domain-containing protein</fullName>
    </recommendedName>
</protein>
<dbReference type="PANTHER" id="PTHR12322">
    <property type="entry name" value="DOUBLESEX AND MAB-3 RELATED TRANSCRIPTION FACTOR DMRT"/>
    <property type="match status" value="1"/>
</dbReference>
<evidence type="ECO:0000256" key="5">
    <source>
        <dbReference type="PROSITE-ProRule" id="PRU00070"/>
    </source>
</evidence>
<name>A0AA36H9K5_CYLNA</name>
<dbReference type="InterPro" id="IPR036407">
    <property type="entry name" value="DM_DNA-bd_sf"/>
</dbReference>
<evidence type="ECO:0000256" key="4">
    <source>
        <dbReference type="ARBA" id="ARBA00023242"/>
    </source>
</evidence>
<dbReference type="Pfam" id="PF00751">
    <property type="entry name" value="DM"/>
    <property type="match status" value="1"/>
</dbReference>
<dbReference type="PROSITE" id="PS40000">
    <property type="entry name" value="DM_1"/>
    <property type="match status" value="1"/>
</dbReference>
<feature type="domain" description="DM" evidence="7">
    <location>
        <begin position="34"/>
        <end position="81"/>
    </location>
</feature>
<dbReference type="Proteomes" id="UP001176961">
    <property type="component" value="Unassembled WGS sequence"/>
</dbReference>
<dbReference type="GO" id="GO:0000978">
    <property type="term" value="F:RNA polymerase II cis-regulatory region sequence-specific DNA binding"/>
    <property type="evidence" value="ECO:0007669"/>
    <property type="project" value="TreeGrafter"/>
</dbReference>
<dbReference type="SMART" id="SM00301">
    <property type="entry name" value="DM"/>
    <property type="match status" value="1"/>
</dbReference>
<feature type="DNA-binding region" description="DM" evidence="5">
    <location>
        <begin position="34"/>
        <end position="81"/>
    </location>
</feature>
<dbReference type="FunFam" id="4.10.1040.10:FF:000001">
    <property type="entry name" value="doublesex- and mab-3-related transcription factor 1"/>
    <property type="match status" value="1"/>
</dbReference>
<dbReference type="PROSITE" id="PS50809">
    <property type="entry name" value="DM_2"/>
    <property type="match status" value="1"/>
</dbReference>
<dbReference type="InterPro" id="IPR001275">
    <property type="entry name" value="DM_DNA-bd"/>
</dbReference>
<dbReference type="GO" id="GO:0046872">
    <property type="term" value="F:metal ion binding"/>
    <property type="evidence" value="ECO:0007669"/>
    <property type="project" value="UniProtKB-KW"/>
</dbReference>
<dbReference type="EMBL" id="CATQJL010000316">
    <property type="protein sequence ID" value="CAJ0606624.1"/>
    <property type="molecule type" value="Genomic_DNA"/>
</dbReference>
<evidence type="ECO:0000256" key="3">
    <source>
        <dbReference type="ARBA" id="ARBA00023125"/>
    </source>
</evidence>
<accession>A0AA36H9K5</accession>
<evidence type="ECO:0000259" key="7">
    <source>
        <dbReference type="PROSITE" id="PS50809"/>
    </source>
</evidence>
<dbReference type="Gene3D" id="4.10.1040.10">
    <property type="entry name" value="DM DNA-binding domain"/>
    <property type="match status" value="1"/>
</dbReference>
<comment type="caution">
    <text evidence="8">The sequence shown here is derived from an EMBL/GenBank/DDBJ whole genome shotgun (WGS) entry which is preliminary data.</text>
</comment>
<keyword evidence="3 5" id="KW-0238">DNA-binding</keyword>
<evidence type="ECO:0000313" key="8">
    <source>
        <dbReference type="EMBL" id="CAJ0606624.1"/>
    </source>
</evidence>
<reference evidence="8" key="1">
    <citation type="submission" date="2023-07" db="EMBL/GenBank/DDBJ databases">
        <authorList>
            <consortium name="CYATHOMIX"/>
        </authorList>
    </citation>
    <scope>NUCLEOTIDE SEQUENCE</scope>
    <source>
        <strain evidence="8">N/A</strain>
    </source>
</reference>
<keyword evidence="9" id="KW-1185">Reference proteome</keyword>
<dbReference type="InterPro" id="IPR026607">
    <property type="entry name" value="DMRT"/>
</dbReference>
<gene>
    <name evidence="8" type="ORF">CYNAS_LOCUS18607</name>
</gene>
<organism evidence="8 9">
    <name type="scientific">Cylicocyclus nassatus</name>
    <name type="common">Nematode worm</name>
    <dbReference type="NCBI Taxonomy" id="53992"/>
    <lineage>
        <taxon>Eukaryota</taxon>
        <taxon>Metazoa</taxon>
        <taxon>Ecdysozoa</taxon>
        <taxon>Nematoda</taxon>
        <taxon>Chromadorea</taxon>
        <taxon>Rhabditida</taxon>
        <taxon>Rhabditina</taxon>
        <taxon>Rhabditomorpha</taxon>
        <taxon>Strongyloidea</taxon>
        <taxon>Strongylidae</taxon>
        <taxon>Cylicocyclus</taxon>
    </lineage>
</organism>
<feature type="region of interest" description="Disordered" evidence="6">
    <location>
        <begin position="136"/>
        <end position="188"/>
    </location>
</feature>
<dbReference type="AlphaFoldDB" id="A0AA36H9K5"/>
<evidence type="ECO:0000256" key="2">
    <source>
        <dbReference type="ARBA" id="ARBA00022833"/>
    </source>
</evidence>
<dbReference type="SUPFAM" id="SSF82927">
    <property type="entry name" value="Cysteine-rich DNA binding domain, (DM domain)"/>
    <property type="match status" value="1"/>
</dbReference>
<sequence length="259" mass="28768">MSSPSTPSMGGLAPSSLEQILRLRHERNQRTPKCARCRNHGTVSALKGHKRYCKWKDCMCAKCTLIAERQRVMAAQVALRRQQSQEEKEAKDLQILLGGNDFDEKNGGLEAEFTSVLRSSATELLDMLRKNEQPTLANALDNDEGSSSEPLPMTQKKNDSIEANRSSPSSPPTHTEQSPTSSSPMSAFPGPIFRTAPFPMPLFNPLFYQRNMIRFTGVPTFSFPGLMPASGDGFPSQPMDPLFSQNVPLDFCQRKSRDD</sequence>
<comment type="subcellular location">
    <subcellularLocation>
        <location evidence="5">Nucleus</location>
    </subcellularLocation>
</comment>
<keyword evidence="1 5" id="KW-0479">Metal-binding</keyword>
<evidence type="ECO:0000256" key="1">
    <source>
        <dbReference type="ARBA" id="ARBA00022723"/>
    </source>
</evidence>
<keyword evidence="2 5" id="KW-0862">Zinc</keyword>
<dbReference type="GO" id="GO:0000981">
    <property type="term" value="F:DNA-binding transcription factor activity, RNA polymerase II-specific"/>
    <property type="evidence" value="ECO:0007669"/>
    <property type="project" value="TreeGrafter"/>
</dbReference>
<evidence type="ECO:0000313" key="9">
    <source>
        <dbReference type="Proteomes" id="UP001176961"/>
    </source>
</evidence>
<evidence type="ECO:0000256" key="6">
    <source>
        <dbReference type="SAM" id="MobiDB-lite"/>
    </source>
</evidence>
<keyword evidence="4 5" id="KW-0539">Nucleus</keyword>
<dbReference type="GO" id="GO:0005634">
    <property type="term" value="C:nucleus"/>
    <property type="evidence" value="ECO:0007669"/>
    <property type="project" value="UniProtKB-SubCell"/>
</dbReference>
<proteinExistence type="predicted"/>
<feature type="compositionally biased region" description="Polar residues" evidence="6">
    <location>
        <begin position="163"/>
        <end position="185"/>
    </location>
</feature>